<evidence type="ECO:0000313" key="3">
    <source>
        <dbReference type="Proteomes" id="UP000299290"/>
    </source>
</evidence>
<keyword evidence="3" id="KW-1185">Reference proteome</keyword>
<evidence type="ECO:0000256" key="1">
    <source>
        <dbReference type="SAM" id="MobiDB-lite"/>
    </source>
</evidence>
<comment type="caution">
    <text evidence="2">The sequence shown here is derived from an EMBL/GenBank/DDBJ whole genome shotgun (WGS) entry which is preliminary data.</text>
</comment>
<evidence type="ECO:0000313" key="2">
    <source>
        <dbReference type="EMBL" id="GDY41310.1"/>
    </source>
</evidence>
<protein>
    <submittedName>
        <fullName evidence="2">Uncharacterized protein</fullName>
    </submittedName>
</protein>
<name>A0A4D4K2K1_9ACTN</name>
<dbReference type="RefSeq" id="WP_381731715.1">
    <property type="nucleotide sequence ID" value="NZ_JBHMCN010000008.1"/>
</dbReference>
<dbReference type="EMBL" id="BJHV01000001">
    <property type="protein sequence ID" value="GDY41310.1"/>
    <property type="molecule type" value="Genomic_DNA"/>
</dbReference>
<dbReference type="Proteomes" id="UP000299290">
    <property type="component" value="Unassembled WGS sequence"/>
</dbReference>
<proteinExistence type="predicted"/>
<organism evidence="2 3">
    <name type="scientific">Streptomyces antimycoticus</name>
    <dbReference type="NCBI Taxonomy" id="68175"/>
    <lineage>
        <taxon>Bacteria</taxon>
        <taxon>Bacillati</taxon>
        <taxon>Actinomycetota</taxon>
        <taxon>Actinomycetes</taxon>
        <taxon>Kitasatosporales</taxon>
        <taxon>Streptomycetaceae</taxon>
        <taxon>Streptomyces</taxon>
        <taxon>Streptomyces violaceusniger group</taxon>
    </lineage>
</organism>
<feature type="region of interest" description="Disordered" evidence="1">
    <location>
        <begin position="1"/>
        <end position="75"/>
    </location>
</feature>
<dbReference type="AlphaFoldDB" id="A0A4D4K2K1"/>
<reference evidence="2 3" key="1">
    <citation type="journal article" date="2020" name="Int. J. Syst. Evol. Microbiol.">
        <title>Reclassification of Streptomyces castelarensis and Streptomyces sporoclivatus as later heterotypic synonyms of Streptomyces antimycoticus.</title>
        <authorList>
            <person name="Komaki H."/>
            <person name="Tamura T."/>
        </authorList>
    </citation>
    <scope>NUCLEOTIDE SEQUENCE [LARGE SCALE GENOMIC DNA]</scope>
    <source>
        <strain evidence="2 3">NBRC 12839</strain>
    </source>
</reference>
<accession>A0A4D4K2K1</accession>
<sequence length="75" mass="7532">MGETGERAGAVDPVVRPRQAPAGAAGNGAGDQVPGGAAREGRRPSVAVERGVDQGEQLNRPGFGRDLTSGPGARR</sequence>
<gene>
    <name evidence="2" type="ORF">SANT12839_021920</name>
</gene>